<evidence type="ECO:0000259" key="5">
    <source>
        <dbReference type="Pfam" id="PF01841"/>
    </source>
</evidence>
<dbReference type="InterPro" id="IPR038765">
    <property type="entry name" value="Papain-like_cys_pep_sf"/>
</dbReference>
<keyword evidence="1" id="KW-0677">Repeat</keyword>
<dbReference type="PANTHER" id="PTHR44943:SF8">
    <property type="entry name" value="TPR REPEAT-CONTAINING PROTEIN MJ0263"/>
    <property type="match status" value="1"/>
</dbReference>
<dbReference type="InterPro" id="IPR051685">
    <property type="entry name" value="Ycf3/AcsC/BcsC/TPR_MFPF"/>
</dbReference>
<dbReference type="Gene3D" id="3.10.620.30">
    <property type="match status" value="1"/>
</dbReference>
<feature type="domain" description="Transglutaminase-like" evidence="5">
    <location>
        <begin position="893"/>
        <end position="989"/>
    </location>
</feature>
<dbReference type="InterPro" id="IPR019734">
    <property type="entry name" value="TPR_rpt"/>
</dbReference>
<dbReference type="InterPro" id="IPR011990">
    <property type="entry name" value="TPR-like_helical_dom_sf"/>
</dbReference>
<evidence type="ECO:0000256" key="1">
    <source>
        <dbReference type="ARBA" id="ARBA00022737"/>
    </source>
</evidence>
<sequence length="1254" mass="144148">MKKSISYLLFFLFISLSLHAQVKPNKFWDAILQNNRDQAEKHINSLGKSDIEKALQKQLLSIEKGNILPENTFYKDIAKYDLEELEYYLYALWNQPYFFDNYLEQGFSKYNANAVITLSKLNFPAGTVKEALKYLNAIIHRNNNEWEAYYASNNSVNAIRGWQYCGVFENLNQSGHEVVYPPESIAHTTTDFNANSNGFINWYDAKTDPREAYQFFINHNEYGAGVSYAQTFITSNETKRVTLRLGSGSSYKVWVNDVLLLENNKDVQREMDDAQVAFELPSGTNRLLIKLSESNDQTYFIARLTDTSGNPVSGITSAPTYKEYNKSTQSSLEAKVLPNKYHAFFENKLAEDPNNMFYAFCLANAYLRVSKYEDAKRVIKPFIEVYPRSSFLRKTLINCYTIEGDASSVNKIKENLDKDDPNYYLPLLFKFTDQGELTRMDVNELEDFLVRFQNSCKSPIIAKTAEFMLNAKRLDKSAMKKNLDDLLEITKDRISLRVTFAPAYEQVFNDKERAIGILEEVNRNYFDYSALLSLSNYYQKENKKDKALQLFEDKYEYFKTDNTIISDYVARLLKYEMYEEAIPYLERSLYNFPYAFTAMEELGDAYLQLGKKEEAIKWFQKSLSHNSSSAALRTKINNIKKVGDPINDLVSEGVYELLAEERNKISENHYGYNILLDEVAVHLFEEGGGKYRFRMAYEITGQNGIDTFKEYNIGLTGSFTVHNSEIVKKDGSLVPADRSGANLVFQGLGIGDVVYIDCEYIFSEYGRFYKDFIDTFQIDASHPVVKQSYKILVPNSISLGYKVVNGSLKEHTKKYGDYKLIEWTLENNESKPREESYMPPSSDVYRTLHLSTVKDWSVIANWYSDLVRSTMEINDVVSQTFKEIFPNGYKGLTEKERAERIYAYMTTNLNYSHVSFRQSGYVPQTPSKTLKTKLGDCKDFSSLFVTLGEMAELESIMVLILTSDYGKRAMVLPNKNFNHCIVKVKFDGAYQYLELTDKNLPFQALPNSLIGASALDIPRKSEAGKESELYNLGDVKRAATVFYNAADIKIAEDQKTYDITTEVSGSLKSSYADLFASNGDEIVKQHIQSDFKKRMGIDLVLNEITNVQNESKSASLSFDSNITVNETDNKIGEVKIFKLPTLANAYTTSIVDEKERQYPIDYIQYENTDEYITEYHISLPQDGQFVEIPENKSFQFQDHRFNITYKRISDAVLEVKMVAKVDRKEIATDDYLAFKEYVKGILEAKETFIGYKLK</sequence>
<evidence type="ECO:0000259" key="6">
    <source>
        <dbReference type="Pfam" id="PF12969"/>
    </source>
</evidence>
<evidence type="ECO:0000313" key="7">
    <source>
        <dbReference type="EMBL" id="SFS54767.1"/>
    </source>
</evidence>
<keyword evidence="2 3" id="KW-0802">TPR repeat</keyword>
<organism evidence="7 8">
    <name type="scientific">Zhouia amylolytica</name>
    <dbReference type="NCBI Taxonomy" id="376730"/>
    <lineage>
        <taxon>Bacteria</taxon>
        <taxon>Pseudomonadati</taxon>
        <taxon>Bacteroidota</taxon>
        <taxon>Flavobacteriia</taxon>
        <taxon>Flavobacteriales</taxon>
        <taxon>Flavobacteriaceae</taxon>
        <taxon>Zhouia</taxon>
    </lineage>
</organism>
<feature type="signal peptide" evidence="4">
    <location>
        <begin position="1"/>
        <end position="20"/>
    </location>
</feature>
<evidence type="ECO:0000256" key="3">
    <source>
        <dbReference type="PROSITE-ProRule" id="PRU00339"/>
    </source>
</evidence>
<dbReference type="InterPro" id="IPR002931">
    <property type="entry name" value="Transglutaminase-like"/>
</dbReference>
<dbReference type="PROSITE" id="PS50005">
    <property type="entry name" value="TPR"/>
    <property type="match status" value="1"/>
</dbReference>
<evidence type="ECO:0000256" key="2">
    <source>
        <dbReference type="ARBA" id="ARBA00022803"/>
    </source>
</evidence>
<name>A0A1I6QQL4_9FLAO</name>
<evidence type="ECO:0000313" key="8">
    <source>
        <dbReference type="Proteomes" id="UP000183209"/>
    </source>
</evidence>
<dbReference type="Pfam" id="PF01841">
    <property type="entry name" value="Transglut_core"/>
    <property type="match status" value="1"/>
</dbReference>
<dbReference type="AlphaFoldDB" id="A0A1I6QQL4"/>
<dbReference type="RefSeq" id="WP_074977048.1">
    <property type="nucleotide sequence ID" value="NZ_FPAG01000002.1"/>
</dbReference>
<feature type="domain" description="DUF3857" evidence="6">
    <location>
        <begin position="737"/>
        <end position="827"/>
    </location>
</feature>
<dbReference type="SMART" id="SM00028">
    <property type="entry name" value="TPR"/>
    <property type="match status" value="2"/>
</dbReference>
<dbReference type="Gene3D" id="1.25.40.10">
    <property type="entry name" value="Tetratricopeptide repeat domain"/>
    <property type="match status" value="1"/>
</dbReference>
<keyword evidence="4" id="KW-0732">Signal</keyword>
<dbReference type="InterPro" id="IPR024618">
    <property type="entry name" value="DUF3857"/>
</dbReference>
<dbReference type="SUPFAM" id="SSF48452">
    <property type="entry name" value="TPR-like"/>
    <property type="match status" value="2"/>
</dbReference>
<feature type="chain" id="PRO_5010213381" evidence="4">
    <location>
        <begin position="21"/>
        <end position="1254"/>
    </location>
</feature>
<dbReference type="OrthoDB" id="98874at2"/>
<dbReference type="Proteomes" id="UP000183209">
    <property type="component" value="Unassembled WGS sequence"/>
</dbReference>
<dbReference type="Pfam" id="PF13432">
    <property type="entry name" value="TPR_16"/>
    <property type="match status" value="1"/>
</dbReference>
<feature type="repeat" description="TPR" evidence="3">
    <location>
        <begin position="596"/>
        <end position="629"/>
    </location>
</feature>
<dbReference type="EMBL" id="FPAG01000002">
    <property type="protein sequence ID" value="SFS54767.1"/>
    <property type="molecule type" value="Genomic_DNA"/>
</dbReference>
<dbReference type="Gene3D" id="2.60.40.3140">
    <property type="match status" value="1"/>
</dbReference>
<reference evidence="7 8" key="1">
    <citation type="submission" date="2016-10" db="EMBL/GenBank/DDBJ databases">
        <authorList>
            <person name="de Groot N.N."/>
        </authorList>
    </citation>
    <scope>NUCLEOTIDE SEQUENCE [LARGE SCALE GENOMIC DNA]</scope>
    <source>
        <strain evidence="7 8">CGMCC 1.6114</strain>
    </source>
</reference>
<dbReference type="Pfam" id="PF12969">
    <property type="entry name" value="DUF3857"/>
    <property type="match status" value="1"/>
</dbReference>
<dbReference type="SUPFAM" id="SSF54001">
    <property type="entry name" value="Cysteine proteinases"/>
    <property type="match status" value="1"/>
</dbReference>
<dbReference type="PANTHER" id="PTHR44943">
    <property type="entry name" value="CELLULOSE SYNTHASE OPERON PROTEIN C"/>
    <property type="match status" value="1"/>
</dbReference>
<protein>
    <submittedName>
        <fullName evidence="7">Transglutaminase-like superfamily protein</fullName>
    </submittedName>
</protein>
<evidence type="ECO:0000256" key="4">
    <source>
        <dbReference type="SAM" id="SignalP"/>
    </source>
</evidence>
<accession>A0A1I6QQL4</accession>
<gene>
    <name evidence="7" type="ORF">SAMN04487906_0793</name>
</gene>
<proteinExistence type="predicted"/>